<dbReference type="AlphaFoldDB" id="A0A2Z7CVN8"/>
<gene>
    <name evidence="2" type="ORF">F511_16703</name>
</gene>
<organism evidence="2 3">
    <name type="scientific">Dorcoceras hygrometricum</name>
    <dbReference type="NCBI Taxonomy" id="472368"/>
    <lineage>
        <taxon>Eukaryota</taxon>
        <taxon>Viridiplantae</taxon>
        <taxon>Streptophyta</taxon>
        <taxon>Embryophyta</taxon>
        <taxon>Tracheophyta</taxon>
        <taxon>Spermatophyta</taxon>
        <taxon>Magnoliopsida</taxon>
        <taxon>eudicotyledons</taxon>
        <taxon>Gunneridae</taxon>
        <taxon>Pentapetalae</taxon>
        <taxon>asterids</taxon>
        <taxon>lamiids</taxon>
        <taxon>Lamiales</taxon>
        <taxon>Gesneriaceae</taxon>
        <taxon>Didymocarpoideae</taxon>
        <taxon>Trichosporeae</taxon>
        <taxon>Loxocarpinae</taxon>
        <taxon>Dorcoceras</taxon>
    </lineage>
</organism>
<dbReference type="InterPro" id="IPR036047">
    <property type="entry name" value="F-box-like_dom_sf"/>
</dbReference>
<reference evidence="2 3" key="1">
    <citation type="journal article" date="2015" name="Proc. Natl. Acad. Sci. U.S.A.">
        <title>The resurrection genome of Boea hygrometrica: A blueprint for survival of dehydration.</title>
        <authorList>
            <person name="Xiao L."/>
            <person name="Yang G."/>
            <person name="Zhang L."/>
            <person name="Yang X."/>
            <person name="Zhao S."/>
            <person name="Ji Z."/>
            <person name="Zhou Q."/>
            <person name="Hu M."/>
            <person name="Wang Y."/>
            <person name="Chen M."/>
            <person name="Xu Y."/>
            <person name="Jin H."/>
            <person name="Xiao X."/>
            <person name="Hu G."/>
            <person name="Bao F."/>
            <person name="Hu Y."/>
            <person name="Wan P."/>
            <person name="Li L."/>
            <person name="Deng X."/>
            <person name="Kuang T."/>
            <person name="Xiang C."/>
            <person name="Zhu J.K."/>
            <person name="Oliver M.J."/>
            <person name="He Y."/>
        </authorList>
    </citation>
    <scope>NUCLEOTIDE SEQUENCE [LARGE SCALE GENOMIC DNA]</scope>
    <source>
        <strain evidence="3">cv. XS01</strain>
    </source>
</reference>
<dbReference type="PANTHER" id="PTHR31672:SF13">
    <property type="entry name" value="F-BOX PROTEIN CPR30-LIKE"/>
    <property type="match status" value="1"/>
</dbReference>
<name>A0A2Z7CVN8_9LAMI</name>
<dbReference type="OrthoDB" id="1867694at2759"/>
<dbReference type="SMART" id="SM00256">
    <property type="entry name" value="FBOX"/>
    <property type="match status" value="1"/>
</dbReference>
<dbReference type="InterPro" id="IPR001810">
    <property type="entry name" value="F-box_dom"/>
</dbReference>
<feature type="domain" description="F-box" evidence="1">
    <location>
        <begin position="1"/>
        <end position="42"/>
    </location>
</feature>
<proteinExistence type="predicted"/>
<protein>
    <submittedName>
        <fullName evidence="2">F-box/kelch-repeat protein-like</fullName>
    </submittedName>
</protein>
<dbReference type="InterPro" id="IPR017451">
    <property type="entry name" value="F-box-assoc_interact_dom"/>
</dbReference>
<dbReference type="InterPro" id="IPR050796">
    <property type="entry name" value="SCF_F-box_component"/>
</dbReference>
<dbReference type="PANTHER" id="PTHR31672">
    <property type="entry name" value="BNACNNG10540D PROTEIN"/>
    <property type="match status" value="1"/>
</dbReference>
<sequence length="398" mass="45881">MDLPSEIITNILSRLPWRTIIGCKRVCKKWNELLSSLEFAKFHLSVSTPQVLVLQTDPNGEYLCKFVENEDNFQRHENGFLSDQGLKFDPKAFISSPADYRIEIKGSVDGLLCLQYSSKIDDVIYVCNPITRQYTSLPRLARILEYVNFTQYGFGVSSITGQYKVIHLFQKSIHRVRQCVITKNYQCEFYDYLVYTLGTGYWRRIPRNSPFGRAHLSFGVYLNGNLHGLVQDSSKSAISISCFDLEDESFKPFCPPPYPLRLVWFTCCDTLGVLDDCLCICDSTSLSGEGGLVFWTMREYGVEESWTRQYIFLGTQICHSFPHDVVYPIKGYKNGDILFSWQHQTLFYHNNKTKTSHEVDMSAPNSDPRFRFKTMLHNSSFLSLESFQGEDVISYADM</sequence>
<dbReference type="Proteomes" id="UP000250235">
    <property type="component" value="Unassembled WGS sequence"/>
</dbReference>
<evidence type="ECO:0000313" key="3">
    <source>
        <dbReference type="Proteomes" id="UP000250235"/>
    </source>
</evidence>
<dbReference type="InterPro" id="IPR013187">
    <property type="entry name" value="F-box-assoc_dom_typ3"/>
</dbReference>
<dbReference type="Pfam" id="PF08268">
    <property type="entry name" value="FBA_3"/>
    <property type="match status" value="1"/>
</dbReference>
<accession>A0A2Z7CVN8</accession>
<dbReference type="Gene3D" id="1.20.1280.50">
    <property type="match status" value="1"/>
</dbReference>
<keyword evidence="3" id="KW-1185">Reference proteome</keyword>
<dbReference type="EMBL" id="KQ993804">
    <property type="protein sequence ID" value="KZV48896.1"/>
    <property type="molecule type" value="Genomic_DNA"/>
</dbReference>
<dbReference type="SUPFAM" id="SSF81383">
    <property type="entry name" value="F-box domain"/>
    <property type="match status" value="1"/>
</dbReference>
<dbReference type="PROSITE" id="PS50181">
    <property type="entry name" value="FBOX"/>
    <property type="match status" value="1"/>
</dbReference>
<evidence type="ECO:0000313" key="2">
    <source>
        <dbReference type="EMBL" id="KZV48896.1"/>
    </source>
</evidence>
<dbReference type="NCBIfam" id="TIGR01640">
    <property type="entry name" value="F_box_assoc_1"/>
    <property type="match status" value="1"/>
</dbReference>
<evidence type="ECO:0000259" key="1">
    <source>
        <dbReference type="PROSITE" id="PS50181"/>
    </source>
</evidence>
<dbReference type="Pfam" id="PF12937">
    <property type="entry name" value="F-box-like"/>
    <property type="match status" value="1"/>
</dbReference>